<dbReference type="GO" id="GO:0005634">
    <property type="term" value="C:nucleus"/>
    <property type="evidence" value="ECO:0007669"/>
    <property type="project" value="TreeGrafter"/>
</dbReference>
<proteinExistence type="predicted"/>
<gene>
    <name evidence="3" type="ORF">BU23DRAFT_510685</name>
</gene>
<dbReference type="PANTHER" id="PTHR11199">
    <property type="entry name" value="STROMAL ANTIGEN"/>
    <property type="match status" value="1"/>
</dbReference>
<dbReference type="EMBL" id="ML976696">
    <property type="protein sequence ID" value="KAF1971006.1"/>
    <property type="molecule type" value="Genomic_DNA"/>
</dbReference>
<evidence type="ECO:0000313" key="3">
    <source>
        <dbReference type="EMBL" id="KAF1971006.1"/>
    </source>
</evidence>
<evidence type="ECO:0000313" key="4">
    <source>
        <dbReference type="Proteomes" id="UP000800036"/>
    </source>
</evidence>
<dbReference type="Pfam" id="PF24571">
    <property type="entry name" value="HEAT_SCC3-SA"/>
    <property type="match status" value="1"/>
</dbReference>
<sequence length="1169" mass="130382">MSADVASSAAADISSSAPRRKSGRVPTQRQLYSPTGSAKRKRGDGNDSDVDDNAPSSEEDEPESSPDEEEIKERRKQSRKKKNTTAAKKPPQKRPKTNGEMPGLAIRPAPGARKNTARPRKAPIRKSALVEQDADGLYAEIFARGTPLNEVATQWIARFNEHEANAVAEIVNLALRASGCHVQIGEDDIADPDNCQQRLEEIQDEYNAEQVSDYPLVSKAKGAAAFRNALHDFFLVLTETIAQTGLMYEENQLMENIQVWICQMTSATNRPFRHTFTVAALGVSSGLCRIASDIAESTAKMMRQKETESKKSRANKSRLATIDKETEELNQKLEHVKALITDWFDTVYVHRYRDVDPKIRTECCDALADWIMTFPDMFFDGQHLRYLGWILSDTNEGTRAEVLKQLARLYRDKDKLAGLKTFTERFRSRIVEIATRDAHTNIRASAVELLDILREAGFLEPDDIDVVGKLIFDSEPKVRKAVVGFFAENVNAAYELQIEDMGGQEALDEALAQPDDEEYENPRLEWLKMKCLVEQLLSYDEDTGFPSQIERITPYGAELGLVAAGIESRFSLAAQALYDAIPEVRSWEVLAGYLVYDHSQTPTDIAGDDAEGMLRRNCKLSEQEETALLDILNATVRIRLQRLAETSKDKKKTKDQRNKGLREQEDTAKKLTVLIPQLLKKFGALPEAASLCLRLERELNLDVFQELRQNTALTALLDDINKQFLTHHSERVLGEAISSILHALNNDELRELVDSKTQALWDDLSGTFDALRRGRDLSIRGGVERNILAGISSIVLKMSELAKASEPAILDQIAPPPKSRTKNQRHAVLDTPPIASLLQILDRGVPADDLEGEVDEAEDALVRHTMSLMLPYFLWKCRHFSTHIEAGTRIPDDELTVVAERRDVCITVLMRVIESRKGADELRVEAADLLLDLYNLFQALKTMKAKASKASKKSNGRTSDANDDWEALCQEIDSNTVRLLLQIHTALEGNLAKRLRKRLEGPDVDDDPIDEDDEPESSDDEGEDEQLQNQKQILALLAEERLCTFGSRVVHGVQVGSFDSADEKAVRTRLERNKAKLTPSWKEVVGHLDANKQVKGKGGKKALAKESAKATKSKAIVIESESEDEVRDDPIEDDEMPDVEAGAETDTGAEKVNGEAESANGDIESVLGD</sequence>
<evidence type="ECO:0000259" key="2">
    <source>
        <dbReference type="PROSITE" id="PS51425"/>
    </source>
</evidence>
<dbReference type="InterPro" id="IPR039662">
    <property type="entry name" value="Cohesin_Scc3/SA"/>
</dbReference>
<name>A0A6A5V7L3_9PLEO</name>
<feature type="compositionally biased region" description="Acidic residues" evidence="1">
    <location>
        <begin position="1120"/>
        <end position="1143"/>
    </location>
</feature>
<dbReference type="PANTHER" id="PTHR11199:SF0">
    <property type="entry name" value="LD34181P-RELATED"/>
    <property type="match status" value="1"/>
</dbReference>
<dbReference type="Pfam" id="PF08514">
    <property type="entry name" value="STAG"/>
    <property type="match status" value="1"/>
</dbReference>
<protein>
    <submittedName>
        <fullName evidence="3">STAG-domain-containing protein</fullName>
    </submittedName>
</protein>
<dbReference type="GO" id="GO:0008278">
    <property type="term" value="C:cohesin complex"/>
    <property type="evidence" value="ECO:0007669"/>
    <property type="project" value="TreeGrafter"/>
</dbReference>
<feature type="region of interest" description="Disordered" evidence="1">
    <location>
        <begin position="1111"/>
        <end position="1169"/>
    </location>
</feature>
<keyword evidence="4" id="KW-1185">Reference proteome</keyword>
<accession>A0A6A5V7L3</accession>
<dbReference type="InterPro" id="IPR013721">
    <property type="entry name" value="STAG"/>
</dbReference>
<feature type="region of interest" description="Disordered" evidence="1">
    <location>
        <begin position="998"/>
        <end position="1027"/>
    </location>
</feature>
<dbReference type="PROSITE" id="PS51425">
    <property type="entry name" value="SCD"/>
    <property type="match status" value="1"/>
</dbReference>
<feature type="compositionally biased region" description="Low complexity" evidence="1">
    <location>
        <begin position="1"/>
        <end position="17"/>
    </location>
</feature>
<evidence type="ECO:0000256" key="1">
    <source>
        <dbReference type="SAM" id="MobiDB-lite"/>
    </source>
</evidence>
<dbReference type="OrthoDB" id="498590at2759"/>
<feature type="compositionally biased region" description="Basic residues" evidence="1">
    <location>
        <begin position="115"/>
        <end position="124"/>
    </location>
</feature>
<dbReference type="InterPro" id="IPR020839">
    <property type="entry name" value="SCD"/>
</dbReference>
<dbReference type="GO" id="GO:0003682">
    <property type="term" value="F:chromatin binding"/>
    <property type="evidence" value="ECO:0007669"/>
    <property type="project" value="TreeGrafter"/>
</dbReference>
<dbReference type="InterPro" id="IPR016024">
    <property type="entry name" value="ARM-type_fold"/>
</dbReference>
<dbReference type="Proteomes" id="UP000800036">
    <property type="component" value="Unassembled WGS sequence"/>
</dbReference>
<feature type="region of interest" description="Disordered" evidence="1">
    <location>
        <begin position="1"/>
        <end position="126"/>
    </location>
</feature>
<dbReference type="GO" id="GO:0000785">
    <property type="term" value="C:chromatin"/>
    <property type="evidence" value="ECO:0007669"/>
    <property type="project" value="TreeGrafter"/>
</dbReference>
<feature type="compositionally biased region" description="Acidic residues" evidence="1">
    <location>
        <begin position="1002"/>
        <end position="1026"/>
    </location>
</feature>
<feature type="domain" description="SCD" evidence="2">
    <location>
        <begin position="348"/>
        <end position="433"/>
    </location>
</feature>
<dbReference type="AlphaFoldDB" id="A0A6A5V7L3"/>
<feature type="compositionally biased region" description="Basic residues" evidence="1">
    <location>
        <begin position="74"/>
        <end position="83"/>
    </location>
</feature>
<dbReference type="GO" id="GO:0007062">
    <property type="term" value="P:sister chromatid cohesion"/>
    <property type="evidence" value="ECO:0007669"/>
    <property type="project" value="UniProtKB-ARBA"/>
</dbReference>
<feature type="compositionally biased region" description="Polar residues" evidence="1">
    <location>
        <begin position="25"/>
        <end position="36"/>
    </location>
</feature>
<dbReference type="InterPro" id="IPR011989">
    <property type="entry name" value="ARM-like"/>
</dbReference>
<reference evidence="3" key="1">
    <citation type="journal article" date="2020" name="Stud. Mycol.">
        <title>101 Dothideomycetes genomes: a test case for predicting lifestyles and emergence of pathogens.</title>
        <authorList>
            <person name="Haridas S."/>
            <person name="Albert R."/>
            <person name="Binder M."/>
            <person name="Bloem J."/>
            <person name="Labutti K."/>
            <person name="Salamov A."/>
            <person name="Andreopoulos B."/>
            <person name="Baker S."/>
            <person name="Barry K."/>
            <person name="Bills G."/>
            <person name="Bluhm B."/>
            <person name="Cannon C."/>
            <person name="Castanera R."/>
            <person name="Culley D."/>
            <person name="Daum C."/>
            <person name="Ezra D."/>
            <person name="Gonzalez J."/>
            <person name="Henrissat B."/>
            <person name="Kuo A."/>
            <person name="Liang C."/>
            <person name="Lipzen A."/>
            <person name="Lutzoni F."/>
            <person name="Magnuson J."/>
            <person name="Mondo S."/>
            <person name="Nolan M."/>
            <person name="Ohm R."/>
            <person name="Pangilinan J."/>
            <person name="Park H.-J."/>
            <person name="Ramirez L."/>
            <person name="Alfaro M."/>
            <person name="Sun H."/>
            <person name="Tritt A."/>
            <person name="Yoshinaga Y."/>
            <person name="Zwiers L.-H."/>
            <person name="Turgeon B."/>
            <person name="Goodwin S."/>
            <person name="Spatafora J."/>
            <person name="Crous P."/>
            <person name="Grigoriev I."/>
        </authorList>
    </citation>
    <scope>NUCLEOTIDE SEQUENCE</scope>
    <source>
        <strain evidence="3">CBS 107.79</strain>
    </source>
</reference>
<dbReference type="Gene3D" id="1.25.10.10">
    <property type="entry name" value="Leucine-rich Repeat Variant"/>
    <property type="match status" value="1"/>
</dbReference>
<dbReference type="InterPro" id="IPR056396">
    <property type="entry name" value="HEAT_SCC3-SA"/>
</dbReference>
<organism evidence="3 4">
    <name type="scientific">Bimuria novae-zelandiae CBS 107.79</name>
    <dbReference type="NCBI Taxonomy" id="1447943"/>
    <lineage>
        <taxon>Eukaryota</taxon>
        <taxon>Fungi</taxon>
        <taxon>Dikarya</taxon>
        <taxon>Ascomycota</taxon>
        <taxon>Pezizomycotina</taxon>
        <taxon>Dothideomycetes</taxon>
        <taxon>Pleosporomycetidae</taxon>
        <taxon>Pleosporales</taxon>
        <taxon>Massarineae</taxon>
        <taxon>Didymosphaeriaceae</taxon>
        <taxon>Bimuria</taxon>
    </lineage>
</organism>
<feature type="compositionally biased region" description="Acidic residues" evidence="1">
    <location>
        <begin position="46"/>
        <end position="70"/>
    </location>
</feature>
<dbReference type="Pfam" id="PF21581">
    <property type="entry name" value="SCD"/>
    <property type="match status" value="1"/>
</dbReference>
<dbReference type="SUPFAM" id="SSF48371">
    <property type="entry name" value="ARM repeat"/>
    <property type="match status" value="1"/>
</dbReference>